<dbReference type="EMBL" id="LASV01000336">
    <property type="protein sequence ID" value="KKA19574.1"/>
    <property type="molecule type" value="Genomic_DNA"/>
</dbReference>
<evidence type="ECO:0000256" key="4">
    <source>
        <dbReference type="ARBA" id="ARBA00022989"/>
    </source>
</evidence>
<proteinExistence type="predicted"/>
<dbReference type="GO" id="GO:0022857">
    <property type="term" value="F:transmembrane transporter activity"/>
    <property type="evidence" value="ECO:0007669"/>
    <property type="project" value="TreeGrafter"/>
</dbReference>
<dbReference type="Proteomes" id="UP000053958">
    <property type="component" value="Unassembled WGS sequence"/>
</dbReference>
<comment type="subcellular location">
    <subcellularLocation>
        <location evidence="1">Membrane</location>
        <topology evidence="1">Multi-pass membrane protein</topology>
    </subcellularLocation>
</comment>
<feature type="region of interest" description="Disordered" evidence="6">
    <location>
        <begin position="59"/>
        <end position="130"/>
    </location>
</feature>
<evidence type="ECO:0000313" key="8">
    <source>
        <dbReference type="EMBL" id="KKA19574.1"/>
    </source>
</evidence>
<evidence type="ECO:0000256" key="6">
    <source>
        <dbReference type="SAM" id="MobiDB-lite"/>
    </source>
</evidence>
<name>A0A0F4YMV6_RASE3</name>
<keyword evidence="9" id="KW-1185">Reference proteome</keyword>
<dbReference type="STRING" id="1408163.A0A0F4YMV6"/>
<protein>
    <submittedName>
        <fullName evidence="8">Allantoate transport protein</fullName>
    </submittedName>
</protein>
<feature type="transmembrane region" description="Helical" evidence="7">
    <location>
        <begin position="358"/>
        <end position="375"/>
    </location>
</feature>
<dbReference type="PANTHER" id="PTHR43791:SF21">
    <property type="entry name" value="MAJOR FACILITATOR SUPERFAMILY (MFS) PROFILE DOMAIN-CONTAINING PROTEIN"/>
    <property type="match status" value="1"/>
</dbReference>
<dbReference type="SUPFAM" id="SSF103473">
    <property type="entry name" value="MFS general substrate transporter"/>
    <property type="match status" value="1"/>
</dbReference>
<organism evidence="8 9">
    <name type="scientific">Rasamsonia emersonii (strain ATCC 16479 / CBS 393.64 / IMI 116815)</name>
    <dbReference type="NCBI Taxonomy" id="1408163"/>
    <lineage>
        <taxon>Eukaryota</taxon>
        <taxon>Fungi</taxon>
        <taxon>Dikarya</taxon>
        <taxon>Ascomycota</taxon>
        <taxon>Pezizomycotina</taxon>
        <taxon>Eurotiomycetes</taxon>
        <taxon>Eurotiomycetidae</taxon>
        <taxon>Eurotiales</taxon>
        <taxon>Trichocomaceae</taxon>
        <taxon>Rasamsonia</taxon>
    </lineage>
</organism>
<evidence type="ECO:0000256" key="3">
    <source>
        <dbReference type="ARBA" id="ARBA00022692"/>
    </source>
</evidence>
<gene>
    <name evidence="8" type="ORF">T310_6431</name>
</gene>
<keyword evidence="5 7" id="KW-0472">Membrane</keyword>
<accession>A0A0F4YMV6</accession>
<dbReference type="AlphaFoldDB" id="A0A0F4YMV6"/>
<feature type="transmembrane region" description="Helical" evidence="7">
    <location>
        <begin position="382"/>
        <end position="404"/>
    </location>
</feature>
<keyword evidence="4 7" id="KW-1133">Transmembrane helix</keyword>
<dbReference type="InterPro" id="IPR036259">
    <property type="entry name" value="MFS_trans_sf"/>
</dbReference>
<keyword evidence="3 7" id="KW-0812">Transmembrane</keyword>
<dbReference type="OrthoDB" id="2985014at2759"/>
<evidence type="ECO:0000256" key="1">
    <source>
        <dbReference type="ARBA" id="ARBA00004141"/>
    </source>
</evidence>
<dbReference type="PANTHER" id="PTHR43791">
    <property type="entry name" value="PERMEASE-RELATED"/>
    <property type="match status" value="1"/>
</dbReference>
<feature type="transmembrane region" description="Helical" evidence="7">
    <location>
        <begin position="410"/>
        <end position="432"/>
    </location>
</feature>
<evidence type="ECO:0000313" key="9">
    <source>
        <dbReference type="Proteomes" id="UP000053958"/>
    </source>
</evidence>
<evidence type="ECO:0000256" key="5">
    <source>
        <dbReference type="ARBA" id="ARBA00023136"/>
    </source>
</evidence>
<sequence>MTVDWEIPRGAITVLTEFHVQGLVMTKFSNVAHLERIPADVVQAMQVVDDSAAKEIEQTLQQSRQGGYLPSAAEEKAQHRAQPQAGRLPRAVLRADLPLQRARSKQSRQCADQRLHERPGDPRVGRQHGDIALLRDVRPLVARVGRHREEGRPVVLAGDHRRGLGRTDGGTRLHQDRNAADCAAAADRRLRSGLLPDGGVVPGAILPTVRPGISHRVVLRQLCDCRRVRGHHRVRLLPDQRVAAWVAVSLHHRGRLLAGHRAGDAVLLATGPGTAWFLTPTERRYAENRMMIDAAANFDSTHKLSWRDVTEALLDWKLWLVLPFNILQSVPPQGFTIFFPTVVKGLGYSGPTANPMTVPPYVIGAAFLLLFSFVSDHYHTRLWPILVALVIDMIGLVMTITLPLDNIGGRYAGLVILLAGTFIASPITVTWLAGNTPEPGKRTVVLGINGWGNLAGIIGSEIILAKYGPTYRVPLGITLGLVGVSFVGYAGYGIALRVVNCWKARKVAAMTAEEIEEENRGERRKGISYHGR</sequence>
<dbReference type="GO" id="GO:0016020">
    <property type="term" value="C:membrane"/>
    <property type="evidence" value="ECO:0007669"/>
    <property type="project" value="UniProtKB-SubCell"/>
</dbReference>
<feature type="transmembrane region" description="Helical" evidence="7">
    <location>
        <begin position="477"/>
        <end position="496"/>
    </location>
</feature>
<dbReference type="Gene3D" id="1.20.1250.20">
    <property type="entry name" value="MFS general substrate transporter like domains"/>
    <property type="match status" value="1"/>
</dbReference>
<feature type="compositionally biased region" description="Basic and acidic residues" evidence="6">
    <location>
        <begin position="111"/>
        <end position="130"/>
    </location>
</feature>
<evidence type="ECO:0000256" key="7">
    <source>
        <dbReference type="SAM" id="Phobius"/>
    </source>
</evidence>
<keyword evidence="2" id="KW-0813">Transport</keyword>
<feature type="transmembrane region" description="Helical" evidence="7">
    <location>
        <begin position="444"/>
        <end position="465"/>
    </location>
</feature>
<evidence type="ECO:0000256" key="2">
    <source>
        <dbReference type="ARBA" id="ARBA00022448"/>
    </source>
</evidence>
<dbReference type="GeneID" id="25318733"/>
<comment type="caution">
    <text evidence="8">The sequence shown here is derived from an EMBL/GenBank/DDBJ whole genome shotgun (WGS) entry which is preliminary data.</text>
</comment>
<dbReference type="RefSeq" id="XP_013326186.1">
    <property type="nucleotide sequence ID" value="XM_013470732.1"/>
</dbReference>
<reference evidence="8 9" key="1">
    <citation type="submission" date="2015-04" db="EMBL/GenBank/DDBJ databases">
        <authorList>
            <person name="Heijne W.H."/>
            <person name="Fedorova N.D."/>
            <person name="Nierman W.C."/>
            <person name="Vollebregt A.W."/>
            <person name="Zhao Z."/>
            <person name="Wu L."/>
            <person name="Kumar M."/>
            <person name="Stam H."/>
            <person name="van den Berg M.A."/>
            <person name="Pel H.J."/>
        </authorList>
    </citation>
    <scope>NUCLEOTIDE SEQUENCE [LARGE SCALE GENOMIC DNA]</scope>
    <source>
        <strain evidence="8 9">CBS 393.64</strain>
    </source>
</reference>